<name>A0A0V1L453_9BILA</name>
<evidence type="ECO:0000313" key="2">
    <source>
        <dbReference type="Proteomes" id="UP000054721"/>
    </source>
</evidence>
<dbReference type="AlphaFoldDB" id="A0A0V1L453"/>
<dbReference type="EMBL" id="JYDW01000140">
    <property type="protein sequence ID" value="KRZ54330.1"/>
    <property type="molecule type" value="Genomic_DNA"/>
</dbReference>
<protein>
    <submittedName>
        <fullName evidence="1">Uncharacterized protein</fullName>
    </submittedName>
</protein>
<comment type="caution">
    <text evidence="1">The sequence shown here is derived from an EMBL/GenBank/DDBJ whole genome shotgun (WGS) entry which is preliminary data.</text>
</comment>
<accession>A0A0V1L453</accession>
<evidence type="ECO:0000313" key="1">
    <source>
        <dbReference type="EMBL" id="KRZ54330.1"/>
    </source>
</evidence>
<organism evidence="1 2">
    <name type="scientific">Trichinella nativa</name>
    <dbReference type="NCBI Taxonomy" id="6335"/>
    <lineage>
        <taxon>Eukaryota</taxon>
        <taxon>Metazoa</taxon>
        <taxon>Ecdysozoa</taxon>
        <taxon>Nematoda</taxon>
        <taxon>Enoplea</taxon>
        <taxon>Dorylaimia</taxon>
        <taxon>Trichinellida</taxon>
        <taxon>Trichinellidae</taxon>
        <taxon>Trichinella</taxon>
    </lineage>
</organism>
<reference evidence="1 2" key="1">
    <citation type="submission" date="2015-05" db="EMBL/GenBank/DDBJ databases">
        <title>Evolution of Trichinella species and genotypes.</title>
        <authorList>
            <person name="Korhonen P.K."/>
            <person name="Edoardo P."/>
            <person name="Giuseppe L.R."/>
            <person name="Gasser R.B."/>
        </authorList>
    </citation>
    <scope>NUCLEOTIDE SEQUENCE [LARGE SCALE GENOMIC DNA]</scope>
    <source>
        <strain evidence="1">ISS10</strain>
    </source>
</reference>
<sequence length="39" mass="4322">LCQGPSSFLHTDTNQITLFDLSFSSCIFYTVSALHTGIR</sequence>
<feature type="non-terminal residue" evidence="1">
    <location>
        <position position="1"/>
    </location>
</feature>
<keyword evidence="2" id="KW-1185">Reference proteome</keyword>
<gene>
    <name evidence="1" type="ORF">T02_304</name>
</gene>
<proteinExistence type="predicted"/>
<dbReference type="Proteomes" id="UP000054721">
    <property type="component" value="Unassembled WGS sequence"/>
</dbReference>